<keyword evidence="4" id="KW-0812">Transmembrane</keyword>
<dbReference type="InterPro" id="IPR005474">
    <property type="entry name" value="Transketolase_N"/>
</dbReference>
<evidence type="ECO:0000259" key="5">
    <source>
        <dbReference type="Pfam" id="PF00456"/>
    </source>
</evidence>
<name>C5CHE6_KOSOT</name>
<dbReference type="OrthoDB" id="8732661at2"/>
<keyword evidence="3" id="KW-0786">Thiamine pyrophosphate</keyword>
<dbReference type="KEGG" id="kol:Kole_0993"/>
<accession>C5CHE6</accession>
<dbReference type="EMBL" id="CP001634">
    <property type="protein sequence ID" value="ACR79701.1"/>
    <property type="molecule type" value="Genomic_DNA"/>
</dbReference>
<dbReference type="AlphaFoldDB" id="C5CHE6"/>
<dbReference type="SUPFAM" id="SSF52518">
    <property type="entry name" value="Thiamin diphosphate-binding fold (THDP-binding)"/>
    <property type="match status" value="1"/>
</dbReference>
<dbReference type="CDD" id="cd02012">
    <property type="entry name" value="TPP_TK"/>
    <property type="match status" value="1"/>
</dbReference>
<evidence type="ECO:0000313" key="7">
    <source>
        <dbReference type="Proteomes" id="UP000002382"/>
    </source>
</evidence>
<comment type="similarity">
    <text evidence="2">Belongs to the transketolase family.</text>
</comment>
<keyword evidence="4" id="KW-0472">Membrane</keyword>
<feature type="domain" description="Transketolase N-terminal" evidence="5">
    <location>
        <begin position="16"/>
        <end position="268"/>
    </location>
</feature>
<reference evidence="6 7" key="1">
    <citation type="submission" date="2009-06" db="EMBL/GenBank/DDBJ databases">
        <title>Complete sequence of Thermotogales bacterium TBF 19.5.1.</title>
        <authorList>
            <consortium name="US DOE Joint Genome Institute"/>
            <person name="Lucas S."/>
            <person name="Copeland A."/>
            <person name="Lapidus A."/>
            <person name="Glavina del Rio T."/>
            <person name="Tice H."/>
            <person name="Bruce D."/>
            <person name="Goodwin L."/>
            <person name="Pitluck S."/>
            <person name="Chertkov O."/>
            <person name="Brettin T."/>
            <person name="Detter J.C."/>
            <person name="Han C."/>
            <person name="Schmutz J."/>
            <person name="Larimer F."/>
            <person name="Land M."/>
            <person name="Hauser L."/>
            <person name="Kyrpides N."/>
            <person name="Ovchinnikova G."/>
            <person name="Noll K."/>
        </authorList>
    </citation>
    <scope>NUCLEOTIDE SEQUENCE [LARGE SCALE GENOMIC DNA]</scope>
    <source>
        <strain evidence="7">ATCC BAA-1733 / DSM 21960 / TBF 19.5.1</strain>
    </source>
</reference>
<dbReference type="RefSeq" id="WP_015868363.1">
    <property type="nucleotide sequence ID" value="NC_012785.1"/>
</dbReference>
<reference evidence="6 7" key="2">
    <citation type="journal article" date="2011" name="J. Bacteriol.">
        <title>Genome Sequence of Kosmotoga olearia Strain TBF 19.5.1, a Thermophilic Bacterium with a Wide Growth Temperature Range, Isolated from the Troll B Oil Platform in the North Sea.</title>
        <authorList>
            <person name="Swithers K.S."/>
            <person name="Dipippo J.L."/>
            <person name="Bruce D.C."/>
            <person name="Detter C."/>
            <person name="Tapia R."/>
            <person name="Han S."/>
            <person name="Goodwin L.A."/>
            <person name="Han J."/>
            <person name="Woyke T."/>
            <person name="Pitluck S."/>
            <person name="Pennacchio L."/>
            <person name="Nolan M."/>
            <person name="Mikhailova N."/>
            <person name="Land M.L."/>
            <person name="Nesbo C.L."/>
            <person name="Gogarten J.P."/>
            <person name="Noll K.M."/>
        </authorList>
    </citation>
    <scope>NUCLEOTIDE SEQUENCE [LARGE SCALE GENOMIC DNA]</scope>
    <source>
        <strain evidence="7">ATCC BAA-1733 / DSM 21960 / TBF 19.5.1</strain>
    </source>
</reference>
<gene>
    <name evidence="6" type="ordered locus">Kole_0993</name>
</gene>
<dbReference type="STRING" id="521045.Kole_0993"/>
<evidence type="ECO:0000256" key="4">
    <source>
        <dbReference type="SAM" id="Phobius"/>
    </source>
</evidence>
<protein>
    <submittedName>
        <fullName evidence="6">Transketolase domain protein</fullName>
    </submittedName>
</protein>
<dbReference type="Proteomes" id="UP000002382">
    <property type="component" value="Chromosome"/>
</dbReference>
<dbReference type="HOGENOM" id="CLU_009227_4_1_0"/>
<keyword evidence="4" id="KW-1133">Transmembrane helix</keyword>
<feature type="transmembrane region" description="Helical" evidence="4">
    <location>
        <begin position="25"/>
        <end position="47"/>
    </location>
</feature>
<dbReference type="eggNOG" id="COG3959">
    <property type="taxonomic scope" value="Bacteria"/>
</dbReference>
<dbReference type="PANTHER" id="PTHR47514:SF1">
    <property type="entry name" value="TRANSKETOLASE N-TERMINAL SECTION-RELATED"/>
    <property type="match status" value="1"/>
</dbReference>
<sequence length="284" mass="31707">MLTEKEIRELEKFALEIRIQTLKELGYLGFGHIGGAMSIVELLAVLYGKEMRYDPKNPKWDGRDWFILSKGHAGPALYATLALKGFFSIDLLKTLNQGGTNLPSHCDRNKTPGIDMSTGSLGQGISMGIGVALGFKMDGKSNYVYVVLGDGECQEGQVWEAALYGGNAKLDNLIVFVDYNKQQLDGYIDDINPLGDLREKWEVFGWHSQEVDGHNVAEIYDAIQKAKKTKGKSSVIILHTIKGKGCSFAEGIELNHHMKFTEEQIEQAIKPLEEELRRKERDLA</sequence>
<comment type="cofactor">
    <cofactor evidence="1">
        <name>thiamine diphosphate</name>
        <dbReference type="ChEBI" id="CHEBI:58937"/>
    </cofactor>
</comment>
<evidence type="ECO:0000256" key="3">
    <source>
        <dbReference type="ARBA" id="ARBA00023052"/>
    </source>
</evidence>
<dbReference type="Gene3D" id="3.40.50.970">
    <property type="match status" value="1"/>
</dbReference>
<evidence type="ECO:0000313" key="6">
    <source>
        <dbReference type="EMBL" id="ACR79701.1"/>
    </source>
</evidence>
<dbReference type="PANTHER" id="PTHR47514">
    <property type="entry name" value="TRANSKETOLASE N-TERMINAL SECTION-RELATED"/>
    <property type="match status" value="1"/>
</dbReference>
<evidence type="ECO:0000256" key="2">
    <source>
        <dbReference type="ARBA" id="ARBA00007131"/>
    </source>
</evidence>
<proteinExistence type="inferred from homology"/>
<organism evidence="6 7">
    <name type="scientific">Kosmotoga olearia (strain ATCC BAA-1733 / DSM 21960 / TBF 19.5.1)</name>
    <dbReference type="NCBI Taxonomy" id="521045"/>
    <lineage>
        <taxon>Bacteria</taxon>
        <taxon>Thermotogati</taxon>
        <taxon>Thermotogota</taxon>
        <taxon>Thermotogae</taxon>
        <taxon>Kosmotogales</taxon>
        <taxon>Kosmotogaceae</taxon>
        <taxon>Kosmotoga</taxon>
    </lineage>
</organism>
<dbReference type="InterPro" id="IPR029061">
    <property type="entry name" value="THDP-binding"/>
</dbReference>
<evidence type="ECO:0000256" key="1">
    <source>
        <dbReference type="ARBA" id="ARBA00001964"/>
    </source>
</evidence>
<dbReference type="Pfam" id="PF00456">
    <property type="entry name" value="Transketolase_N"/>
    <property type="match status" value="1"/>
</dbReference>
<keyword evidence="7" id="KW-1185">Reference proteome</keyword>